<dbReference type="InterPro" id="IPR011051">
    <property type="entry name" value="RmlC_Cupin_sf"/>
</dbReference>
<evidence type="ECO:0000259" key="2">
    <source>
        <dbReference type="PROSITE" id="PS50943"/>
    </source>
</evidence>
<dbReference type="InterPro" id="IPR013096">
    <property type="entry name" value="Cupin_2"/>
</dbReference>
<protein>
    <submittedName>
        <fullName evidence="3">XRE family transcriptional regulator</fullName>
    </submittedName>
</protein>
<organism evidence="3 4">
    <name type="scientific">Microbacterium panaciterrae</name>
    <dbReference type="NCBI Taxonomy" id="985759"/>
    <lineage>
        <taxon>Bacteria</taxon>
        <taxon>Bacillati</taxon>
        <taxon>Actinomycetota</taxon>
        <taxon>Actinomycetes</taxon>
        <taxon>Micrococcales</taxon>
        <taxon>Microbacteriaceae</taxon>
        <taxon>Microbacterium</taxon>
    </lineage>
</organism>
<dbReference type="EMBL" id="BAABGP010000003">
    <property type="protein sequence ID" value="GAA4478116.1"/>
    <property type="molecule type" value="Genomic_DNA"/>
</dbReference>
<dbReference type="SUPFAM" id="SSF47413">
    <property type="entry name" value="lambda repressor-like DNA-binding domains"/>
    <property type="match status" value="1"/>
</dbReference>
<dbReference type="InterPro" id="IPR050807">
    <property type="entry name" value="TransReg_Diox_bact_type"/>
</dbReference>
<dbReference type="CDD" id="cd00093">
    <property type="entry name" value="HTH_XRE"/>
    <property type="match status" value="1"/>
</dbReference>
<dbReference type="Pfam" id="PF01381">
    <property type="entry name" value="HTH_3"/>
    <property type="match status" value="1"/>
</dbReference>
<sequence>MATSTTPKLVPDEKPDRDFWIAHLGSQLREQRSGRFTVEELAERAGVSAGLISQIERGIGNPSFATLLRLANSLGLPLASMFADPDPDGGQMLVHRADRRRIEIPSQGIIMELIVPDADRKLGVVNMTIPAHFDGATAPHSHEGEEVVLISAGRLVATVAGKEFELEAGDSLTYDASLPHWWSNRTGSAAVMLAISTPPSLGRAH</sequence>
<evidence type="ECO:0000313" key="4">
    <source>
        <dbReference type="Proteomes" id="UP001500731"/>
    </source>
</evidence>
<dbReference type="InterPro" id="IPR014710">
    <property type="entry name" value="RmlC-like_jellyroll"/>
</dbReference>
<accession>A0ABP8NYT0</accession>
<dbReference type="Gene3D" id="1.10.260.40">
    <property type="entry name" value="lambda repressor-like DNA-binding domains"/>
    <property type="match status" value="1"/>
</dbReference>
<comment type="caution">
    <text evidence="3">The sequence shown here is derived from an EMBL/GenBank/DDBJ whole genome shotgun (WGS) entry which is preliminary data.</text>
</comment>
<dbReference type="InterPro" id="IPR001387">
    <property type="entry name" value="Cro/C1-type_HTH"/>
</dbReference>
<dbReference type="SMART" id="SM00530">
    <property type="entry name" value="HTH_XRE"/>
    <property type="match status" value="1"/>
</dbReference>
<dbReference type="SUPFAM" id="SSF51182">
    <property type="entry name" value="RmlC-like cupins"/>
    <property type="match status" value="1"/>
</dbReference>
<gene>
    <name evidence="3" type="ORF">GCM10023171_01760</name>
</gene>
<dbReference type="PROSITE" id="PS50943">
    <property type="entry name" value="HTH_CROC1"/>
    <property type="match status" value="1"/>
</dbReference>
<dbReference type="Gene3D" id="2.60.120.10">
    <property type="entry name" value="Jelly Rolls"/>
    <property type="match status" value="1"/>
</dbReference>
<dbReference type="PANTHER" id="PTHR46797:SF1">
    <property type="entry name" value="METHYLPHOSPHONATE SYNTHASE"/>
    <property type="match status" value="1"/>
</dbReference>
<dbReference type="InterPro" id="IPR010982">
    <property type="entry name" value="Lambda_DNA-bd_dom_sf"/>
</dbReference>
<keyword evidence="1" id="KW-0238">DNA-binding</keyword>
<keyword evidence="4" id="KW-1185">Reference proteome</keyword>
<dbReference type="Proteomes" id="UP001500731">
    <property type="component" value="Unassembled WGS sequence"/>
</dbReference>
<dbReference type="CDD" id="cd02209">
    <property type="entry name" value="cupin_XRE_C"/>
    <property type="match status" value="1"/>
</dbReference>
<dbReference type="PANTHER" id="PTHR46797">
    <property type="entry name" value="HTH-TYPE TRANSCRIPTIONAL REGULATOR"/>
    <property type="match status" value="1"/>
</dbReference>
<evidence type="ECO:0000256" key="1">
    <source>
        <dbReference type="ARBA" id="ARBA00023125"/>
    </source>
</evidence>
<dbReference type="Pfam" id="PF07883">
    <property type="entry name" value="Cupin_2"/>
    <property type="match status" value="1"/>
</dbReference>
<name>A0ABP8NYT0_9MICO</name>
<dbReference type="RefSeq" id="WP_345183401.1">
    <property type="nucleotide sequence ID" value="NZ_BAABGP010000003.1"/>
</dbReference>
<proteinExistence type="predicted"/>
<reference evidence="4" key="1">
    <citation type="journal article" date="2019" name="Int. J. Syst. Evol. Microbiol.">
        <title>The Global Catalogue of Microorganisms (GCM) 10K type strain sequencing project: providing services to taxonomists for standard genome sequencing and annotation.</title>
        <authorList>
            <consortium name="The Broad Institute Genomics Platform"/>
            <consortium name="The Broad Institute Genome Sequencing Center for Infectious Disease"/>
            <person name="Wu L."/>
            <person name="Ma J."/>
        </authorList>
    </citation>
    <scope>NUCLEOTIDE SEQUENCE [LARGE SCALE GENOMIC DNA]</scope>
    <source>
        <strain evidence="4">JCM 17839</strain>
    </source>
</reference>
<feature type="domain" description="HTH cro/C1-type" evidence="2">
    <location>
        <begin position="27"/>
        <end position="81"/>
    </location>
</feature>
<evidence type="ECO:0000313" key="3">
    <source>
        <dbReference type="EMBL" id="GAA4478116.1"/>
    </source>
</evidence>